<feature type="region of interest" description="Disordered" evidence="1">
    <location>
        <begin position="62"/>
        <end position="103"/>
    </location>
</feature>
<dbReference type="AlphaFoldDB" id="A0AAP0HRA0"/>
<evidence type="ECO:0000313" key="3">
    <source>
        <dbReference type="Proteomes" id="UP001420932"/>
    </source>
</evidence>
<organism evidence="2 3">
    <name type="scientific">Stephania yunnanensis</name>
    <dbReference type="NCBI Taxonomy" id="152371"/>
    <lineage>
        <taxon>Eukaryota</taxon>
        <taxon>Viridiplantae</taxon>
        <taxon>Streptophyta</taxon>
        <taxon>Embryophyta</taxon>
        <taxon>Tracheophyta</taxon>
        <taxon>Spermatophyta</taxon>
        <taxon>Magnoliopsida</taxon>
        <taxon>Ranunculales</taxon>
        <taxon>Menispermaceae</taxon>
        <taxon>Menispermoideae</taxon>
        <taxon>Cissampelideae</taxon>
        <taxon>Stephania</taxon>
    </lineage>
</organism>
<protein>
    <submittedName>
        <fullName evidence="2">Uncharacterized protein</fullName>
    </submittedName>
</protein>
<evidence type="ECO:0000256" key="1">
    <source>
        <dbReference type="SAM" id="MobiDB-lite"/>
    </source>
</evidence>
<dbReference type="EMBL" id="JBBNAF010000011">
    <property type="protein sequence ID" value="KAK9098413.1"/>
    <property type="molecule type" value="Genomic_DNA"/>
</dbReference>
<reference evidence="2 3" key="1">
    <citation type="submission" date="2024-01" db="EMBL/GenBank/DDBJ databases">
        <title>Genome assemblies of Stephania.</title>
        <authorList>
            <person name="Yang L."/>
        </authorList>
    </citation>
    <scope>NUCLEOTIDE SEQUENCE [LARGE SCALE GENOMIC DNA]</scope>
    <source>
        <strain evidence="2">YNDBR</strain>
        <tissue evidence="2">Leaf</tissue>
    </source>
</reference>
<evidence type="ECO:0000313" key="2">
    <source>
        <dbReference type="EMBL" id="KAK9098413.1"/>
    </source>
</evidence>
<sequence>MKMSYLRRALDVTLRWMDSSLELCTLESMKKMVSDVVNFLPGMSLGPTTTTTTTITTAATTIATDTTAPTQPTPKHSQHDNTSTQLRFTPANALPPPIDACPQRECLPMNTLGRI</sequence>
<gene>
    <name evidence="2" type="ORF">Syun_025458</name>
</gene>
<keyword evidence="3" id="KW-1185">Reference proteome</keyword>
<comment type="caution">
    <text evidence="2">The sequence shown here is derived from an EMBL/GenBank/DDBJ whole genome shotgun (WGS) entry which is preliminary data.</text>
</comment>
<dbReference type="Proteomes" id="UP001420932">
    <property type="component" value="Unassembled WGS sequence"/>
</dbReference>
<accession>A0AAP0HRA0</accession>
<proteinExistence type="predicted"/>
<feature type="compositionally biased region" description="Low complexity" evidence="1">
    <location>
        <begin position="62"/>
        <end position="74"/>
    </location>
</feature>
<name>A0AAP0HRA0_9MAGN</name>